<organism evidence="3 4">
    <name type="scientific">Streptomyces marispadix</name>
    <dbReference type="NCBI Taxonomy" id="2922868"/>
    <lineage>
        <taxon>Bacteria</taxon>
        <taxon>Bacillati</taxon>
        <taxon>Actinomycetota</taxon>
        <taxon>Actinomycetes</taxon>
        <taxon>Kitasatosporales</taxon>
        <taxon>Streptomycetaceae</taxon>
        <taxon>Streptomyces</taxon>
    </lineage>
</organism>
<evidence type="ECO:0000313" key="3">
    <source>
        <dbReference type="EMBL" id="MCH6162158.1"/>
    </source>
</evidence>
<feature type="compositionally biased region" description="Gly residues" evidence="1">
    <location>
        <begin position="326"/>
        <end position="339"/>
    </location>
</feature>
<sequence length="346" mass="35516">MTDRRRRRAAPSDDASREENPFAAPPEGQPDQPWQPRRSSGARNGTNGDDGSGKGRQTGTGTDTGAGPGGDGRGTGQDRDRDKGRDRSSWGSRWSSQQPGRQSGGFGGDSPGGGPEGGDGDGDGPGGRGAGPAGGLGRGMRWDPTDPPQRHARYSLHTGVWALFFSLFSLPEVALLLGALSVYWGISALRAGKSSSGAGSSGKSTGRRGRSGAGATAEDVAGTDRTTPGSAAAEEPPRTVSQIPVAVTPAQAAKSRTTAAISGLITATLALAIVAATFTFQQVYSEYFTCTEDALTQSSREDCKDLLPKELRPLLENRSSSASGLQGVGGLQGAHGLQGPGDFRVH</sequence>
<comment type="caution">
    <text evidence="3">The sequence shown here is derived from an EMBL/GenBank/DDBJ whole genome shotgun (WGS) entry which is preliminary data.</text>
</comment>
<feature type="region of interest" description="Disordered" evidence="1">
    <location>
        <begin position="1"/>
        <end position="146"/>
    </location>
</feature>
<feature type="compositionally biased region" description="Gly residues" evidence="1">
    <location>
        <begin position="102"/>
        <end position="138"/>
    </location>
</feature>
<keyword evidence="2" id="KW-0472">Membrane</keyword>
<keyword evidence="2" id="KW-1133">Transmembrane helix</keyword>
<gene>
    <name evidence="3" type="ORF">MMA15_17745</name>
</gene>
<feature type="transmembrane region" description="Helical" evidence="2">
    <location>
        <begin position="160"/>
        <end position="186"/>
    </location>
</feature>
<reference evidence="3" key="1">
    <citation type="submission" date="2022-03" db="EMBL/GenBank/DDBJ databases">
        <authorList>
            <person name="Santos J.D.N."/>
            <person name="Kallscheuer N."/>
            <person name="Jogler C."/>
            <person name="Lage O.M."/>
        </authorList>
    </citation>
    <scope>NUCLEOTIDE SEQUENCE</scope>
    <source>
        <strain evidence="3">M600PL45_2</strain>
    </source>
</reference>
<feature type="compositionally biased region" description="Low complexity" evidence="1">
    <location>
        <begin position="89"/>
        <end position="101"/>
    </location>
</feature>
<feature type="region of interest" description="Disordered" evidence="1">
    <location>
        <begin position="192"/>
        <end position="244"/>
    </location>
</feature>
<feature type="compositionally biased region" description="Basic and acidic residues" evidence="1">
    <location>
        <begin position="76"/>
        <end position="88"/>
    </location>
</feature>
<keyword evidence="4" id="KW-1185">Reference proteome</keyword>
<evidence type="ECO:0008006" key="5">
    <source>
        <dbReference type="Google" id="ProtNLM"/>
    </source>
</evidence>
<accession>A0ABS9T149</accession>
<dbReference type="RefSeq" id="WP_241060959.1">
    <property type="nucleotide sequence ID" value="NZ_JAKWJU010000002.1"/>
</dbReference>
<reference evidence="3" key="2">
    <citation type="journal article" date="2023" name="Int. J. Syst. Evol. Microbiol.">
        <title>Streptomyces marispadix sp. nov., isolated from marine beach sediment of the Northern Coast of Portugal.</title>
        <authorList>
            <person name="dos Santos J.D.N."/>
            <person name="Vitorino I.R."/>
            <person name="Kallscheuer N."/>
            <person name="Srivastava A."/>
            <person name="Krautwurst S."/>
            <person name="Marz M."/>
            <person name="Jogler C."/>
            <person name="Lobo Da Cunha A."/>
            <person name="Catita J."/>
            <person name="Goncalves H."/>
            <person name="Gonzalez I."/>
            <person name="Reyes F."/>
            <person name="Lage O.M."/>
        </authorList>
    </citation>
    <scope>NUCLEOTIDE SEQUENCE</scope>
    <source>
        <strain evidence="3">M600PL45_2</strain>
    </source>
</reference>
<feature type="transmembrane region" description="Helical" evidence="2">
    <location>
        <begin position="259"/>
        <end position="280"/>
    </location>
</feature>
<protein>
    <recommendedName>
        <fullName evidence="5">Integral membrane protein</fullName>
    </recommendedName>
</protein>
<feature type="region of interest" description="Disordered" evidence="1">
    <location>
        <begin position="315"/>
        <end position="346"/>
    </location>
</feature>
<evidence type="ECO:0000313" key="4">
    <source>
        <dbReference type="Proteomes" id="UP001166784"/>
    </source>
</evidence>
<feature type="compositionally biased region" description="Polar residues" evidence="1">
    <location>
        <begin position="37"/>
        <end position="47"/>
    </location>
</feature>
<feature type="compositionally biased region" description="Low complexity" evidence="1">
    <location>
        <begin position="192"/>
        <end position="204"/>
    </location>
</feature>
<dbReference type="EMBL" id="JAKWJU010000002">
    <property type="protein sequence ID" value="MCH6162158.1"/>
    <property type="molecule type" value="Genomic_DNA"/>
</dbReference>
<feature type="compositionally biased region" description="Basic and acidic residues" evidence="1">
    <location>
        <begin position="10"/>
        <end position="20"/>
    </location>
</feature>
<proteinExistence type="predicted"/>
<evidence type="ECO:0000256" key="1">
    <source>
        <dbReference type="SAM" id="MobiDB-lite"/>
    </source>
</evidence>
<evidence type="ECO:0000256" key="2">
    <source>
        <dbReference type="SAM" id="Phobius"/>
    </source>
</evidence>
<keyword evidence="2" id="KW-0812">Transmembrane</keyword>
<dbReference type="Proteomes" id="UP001166784">
    <property type="component" value="Unassembled WGS sequence"/>
</dbReference>
<name>A0ABS9T149_9ACTN</name>
<feature type="compositionally biased region" description="Gly residues" evidence="1">
    <location>
        <begin position="48"/>
        <end position="75"/>
    </location>
</feature>